<dbReference type="FunFam" id="3.40.50.1820:FF:000107">
    <property type="entry name" value="Palmitoyl-protein thioesterase 1"/>
    <property type="match status" value="1"/>
</dbReference>
<keyword evidence="12" id="KW-1185">Reference proteome</keyword>
<evidence type="ECO:0000256" key="5">
    <source>
        <dbReference type="ARBA" id="ARBA00022801"/>
    </source>
</evidence>
<sequence length="496" mass="55773">MLYPSLLRLGFAIGALAAHGHAAPAHANDDLDDTPLPIVVWHGLGDQFNSDGMKGIEELAEAINPGTFVHIISLNSDPNQDRSATFTGNVTEQISQVCEELSKHPILSTAPAIDAIGISQGGQFLRGYVERCNWPQVRSLVTFGSQHNGIVKFKACGQTDWICKGAMALLRFNVWSSFVQSRLVPAQYYRDPNTEQDYNKYLENSNFLADINNERELKNVKYKANLGSLTNFVMWMFEDDTLVVPKETSWFEEVNGTESIPLRARQLYQEDWLGLRGLDRNGGLHFRSAPGDHLQNMEELLNQTIKDYFGPWKRTFGSREIRLEEDVWEVEELCPFTQDTDLDDRDQSSQEPTLQARDNEPQAADDFDSNSDSNSDLELELVLEWDLDSDLSDSNLLDILYSDVLDVLNAPDSSDHDPSWDFFIPGNQTLAPGMAGCICLESTEGEVLCECDEPHKYLGSKECKCKKVDGEGLCECDGRVRRVNSDKIRMIPIDDE</sequence>
<protein>
    <recommendedName>
        <fullName evidence="3">Palmitoyl-protein thioesterase 1</fullName>
        <ecNumber evidence="2">3.1.2.22</ecNumber>
    </recommendedName>
    <alternativeName>
        <fullName evidence="8">Palmitoyl-protein hydrolase 1</fullName>
    </alternativeName>
</protein>
<dbReference type="Pfam" id="PF02089">
    <property type="entry name" value="Palm_thioest"/>
    <property type="match status" value="1"/>
</dbReference>
<dbReference type="GO" id="GO:0008474">
    <property type="term" value="F:palmitoyl-(protein) hydrolase activity"/>
    <property type="evidence" value="ECO:0007669"/>
    <property type="project" value="UniProtKB-EC"/>
</dbReference>
<evidence type="ECO:0000256" key="7">
    <source>
        <dbReference type="ARBA" id="ARBA00023180"/>
    </source>
</evidence>
<evidence type="ECO:0000256" key="1">
    <source>
        <dbReference type="ARBA" id="ARBA00010758"/>
    </source>
</evidence>
<comment type="similarity">
    <text evidence="1">Belongs to the palmitoyl-protein thioesterase family.</text>
</comment>
<evidence type="ECO:0000256" key="8">
    <source>
        <dbReference type="ARBA" id="ARBA00031934"/>
    </source>
</evidence>
<dbReference type="STRING" id="694270.A0A395SRY9"/>
<dbReference type="SUPFAM" id="SSF53474">
    <property type="entry name" value="alpha/beta-Hydrolases"/>
    <property type="match status" value="1"/>
</dbReference>
<dbReference type="Proteomes" id="UP000266234">
    <property type="component" value="Unassembled WGS sequence"/>
</dbReference>
<keyword evidence="5" id="KW-0378">Hydrolase</keyword>
<dbReference type="Gene3D" id="3.40.50.1820">
    <property type="entry name" value="alpha/beta hydrolase"/>
    <property type="match status" value="1"/>
</dbReference>
<feature type="signal peptide" evidence="10">
    <location>
        <begin position="1"/>
        <end position="22"/>
    </location>
</feature>
<dbReference type="PANTHER" id="PTHR11247">
    <property type="entry name" value="PALMITOYL-PROTEIN THIOESTERASE/DOLICHYLDIPHOSPHATASE 1"/>
    <property type="match status" value="1"/>
</dbReference>
<keyword evidence="6" id="KW-1015">Disulfide bond</keyword>
<feature type="chain" id="PRO_5017429349" description="Palmitoyl-protein thioesterase 1" evidence="10">
    <location>
        <begin position="23"/>
        <end position="496"/>
    </location>
</feature>
<feature type="region of interest" description="Disordered" evidence="9">
    <location>
        <begin position="338"/>
        <end position="373"/>
    </location>
</feature>
<dbReference type="OrthoDB" id="10263094at2759"/>
<evidence type="ECO:0000256" key="10">
    <source>
        <dbReference type="SAM" id="SignalP"/>
    </source>
</evidence>
<dbReference type="InterPro" id="IPR029058">
    <property type="entry name" value="AB_hydrolase_fold"/>
</dbReference>
<organism evidence="11 12">
    <name type="scientific">Fusarium longipes</name>
    <dbReference type="NCBI Taxonomy" id="694270"/>
    <lineage>
        <taxon>Eukaryota</taxon>
        <taxon>Fungi</taxon>
        <taxon>Dikarya</taxon>
        <taxon>Ascomycota</taxon>
        <taxon>Pezizomycotina</taxon>
        <taxon>Sordariomycetes</taxon>
        <taxon>Hypocreomycetidae</taxon>
        <taxon>Hypocreales</taxon>
        <taxon>Nectriaceae</taxon>
        <taxon>Fusarium</taxon>
    </lineage>
</organism>
<dbReference type="InterPro" id="IPR002472">
    <property type="entry name" value="Palm_thioest"/>
</dbReference>
<keyword evidence="4 10" id="KW-0732">Signal</keyword>
<gene>
    <name evidence="11" type="ORF">FLONG3_5800</name>
</gene>
<evidence type="ECO:0000256" key="6">
    <source>
        <dbReference type="ARBA" id="ARBA00023157"/>
    </source>
</evidence>
<reference evidence="11 12" key="1">
    <citation type="journal article" date="2018" name="PLoS Pathog.">
        <title>Evolution of structural diversity of trichothecenes, a family of toxins produced by plant pathogenic and entomopathogenic fungi.</title>
        <authorList>
            <person name="Proctor R.H."/>
            <person name="McCormick S.P."/>
            <person name="Kim H.S."/>
            <person name="Cardoza R.E."/>
            <person name="Stanley A.M."/>
            <person name="Lindo L."/>
            <person name="Kelly A."/>
            <person name="Brown D.W."/>
            <person name="Lee T."/>
            <person name="Vaughan M.M."/>
            <person name="Alexander N.J."/>
            <person name="Busman M."/>
            <person name="Gutierrez S."/>
        </authorList>
    </citation>
    <scope>NUCLEOTIDE SEQUENCE [LARGE SCALE GENOMIC DNA]</scope>
    <source>
        <strain evidence="11 12">NRRL 20695</strain>
    </source>
</reference>
<evidence type="ECO:0000256" key="4">
    <source>
        <dbReference type="ARBA" id="ARBA00022729"/>
    </source>
</evidence>
<dbReference type="AlphaFoldDB" id="A0A395SRY9"/>
<dbReference type="PANTHER" id="PTHR11247:SF8">
    <property type="entry name" value="PALMITOYL-PROTEIN THIOESTERASE 1"/>
    <property type="match status" value="1"/>
</dbReference>
<proteinExistence type="inferred from homology"/>
<accession>A0A395SRY9</accession>
<feature type="compositionally biased region" description="Acidic residues" evidence="9">
    <location>
        <begin position="363"/>
        <end position="373"/>
    </location>
</feature>
<keyword evidence="7" id="KW-0325">Glycoprotein</keyword>
<evidence type="ECO:0000256" key="3">
    <source>
        <dbReference type="ARBA" id="ARBA00014212"/>
    </source>
</evidence>
<dbReference type="PRINTS" id="PR00414">
    <property type="entry name" value="PPTHIESTRASE"/>
</dbReference>
<dbReference type="EMBL" id="PXOG01000124">
    <property type="protein sequence ID" value="RGP75116.1"/>
    <property type="molecule type" value="Genomic_DNA"/>
</dbReference>
<dbReference type="EC" id="3.1.2.22" evidence="2"/>
<evidence type="ECO:0000313" key="12">
    <source>
        <dbReference type="Proteomes" id="UP000266234"/>
    </source>
</evidence>
<evidence type="ECO:0000256" key="2">
    <source>
        <dbReference type="ARBA" id="ARBA00012423"/>
    </source>
</evidence>
<name>A0A395SRY9_9HYPO</name>
<comment type="caution">
    <text evidence="11">The sequence shown here is derived from an EMBL/GenBank/DDBJ whole genome shotgun (WGS) entry which is preliminary data.</text>
</comment>
<evidence type="ECO:0000313" key="11">
    <source>
        <dbReference type="EMBL" id="RGP75116.1"/>
    </source>
</evidence>
<evidence type="ECO:0000256" key="9">
    <source>
        <dbReference type="SAM" id="MobiDB-lite"/>
    </source>
</evidence>